<evidence type="ECO:0000313" key="1">
    <source>
        <dbReference type="EMBL" id="MBB6053632.1"/>
    </source>
</evidence>
<proteinExistence type="predicted"/>
<sequence length="130" mass="15002">MSYEKTRGHPPDFEVHYRFFTPEEGGRYSGPPWQHYRGDWAYAETPKELYMIHPEFIDEDGALVADGQPVPWEGRATMWALIPERRAEIHRARIQVGVKGFFMEGNKKVAEATVTRVLNLHNNPSFTVGK</sequence>
<dbReference type="EMBL" id="JACHGW010000007">
    <property type="protein sequence ID" value="MBB6053632.1"/>
    <property type="molecule type" value="Genomic_DNA"/>
</dbReference>
<dbReference type="AlphaFoldDB" id="A0A7W9SVJ2"/>
<protein>
    <submittedName>
        <fullName evidence="1">Uncharacterized protein</fullName>
    </submittedName>
</protein>
<gene>
    <name evidence="1" type="ORF">HNQ39_005467</name>
</gene>
<accession>A0A7W9SVJ2</accession>
<reference evidence="1 2" key="1">
    <citation type="submission" date="2020-08" db="EMBL/GenBank/DDBJ databases">
        <title>Genomic Encyclopedia of Type Strains, Phase IV (KMG-IV): sequencing the most valuable type-strain genomes for metagenomic binning, comparative biology and taxonomic classification.</title>
        <authorList>
            <person name="Goeker M."/>
        </authorList>
    </citation>
    <scope>NUCLEOTIDE SEQUENCE [LARGE SCALE GENOMIC DNA]</scope>
    <source>
        <strain evidence="1 2">DSM 23562</strain>
    </source>
</reference>
<dbReference type="Proteomes" id="UP000520814">
    <property type="component" value="Unassembled WGS sequence"/>
</dbReference>
<dbReference type="RefSeq" id="WP_184203720.1">
    <property type="nucleotide sequence ID" value="NZ_JACHGW010000007.1"/>
</dbReference>
<name>A0A7W9SVJ2_ARMRO</name>
<keyword evidence="2" id="KW-1185">Reference proteome</keyword>
<comment type="caution">
    <text evidence="1">The sequence shown here is derived from an EMBL/GenBank/DDBJ whole genome shotgun (WGS) entry which is preliminary data.</text>
</comment>
<organism evidence="1 2">
    <name type="scientific">Armatimonas rosea</name>
    <dbReference type="NCBI Taxonomy" id="685828"/>
    <lineage>
        <taxon>Bacteria</taxon>
        <taxon>Bacillati</taxon>
        <taxon>Armatimonadota</taxon>
        <taxon>Armatimonadia</taxon>
        <taxon>Armatimonadales</taxon>
        <taxon>Armatimonadaceae</taxon>
        <taxon>Armatimonas</taxon>
    </lineage>
</organism>
<evidence type="ECO:0000313" key="2">
    <source>
        <dbReference type="Proteomes" id="UP000520814"/>
    </source>
</evidence>